<name>A0A0N7L595_PLAHL</name>
<reference evidence="2" key="1">
    <citation type="submission" date="2014-09" db="EMBL/GenBank/DDBJ databases">
        <authorList>
            <person name="Sharma Rahul"/>
            <person name="Thines Marco"/>
        </authorList>
    </citation>
    <scope>NUCLEOTIDE SEQUENCE [LARGE SCALE GENOMIC DNA]</scope>
</reference>
<dbReference type="Proteomes" id="UP000054928">
    <property type="component" value="Unassembled WGS sequence"/>
</dbReference>
<organism evidence="1 2">
    <name type="scientific">Plasmopara halstedii</name>
    <name type="common">Downy mildew of sunflower</name>
    <dbReference type="NCBI Taxonomy" id="4781"/>
    <lineage>
        <taxon>Eukaryota</taxon>
        <taxon>Sar</taxon>
        <taxon>Stramenopiles</taxon>
        <taxon>Oomycota</taxon>
        <taxon>Peronosporomycetes</taxon>
        <taxon>Peronosporales</taxon>
        <taxon>Peronosporaceae</taxon>
        <taxon>Plasmopara</taxon>
    </lineage>
</organism>
<dbReference type="EMBL" id="CCYD01000523">
    <property type="protein sequence ID" value="CEG40851.1"/>
    <property type="molecule type" value="Genomic_DNA"/>
</dbReference>
<dbReference type="RefSeq" id="XP_024577220.1">
    <property type="nucleotide sequence ID" value="XM_024726554.1"/>
</dbReference>
<proteinExistence type="predicted"/>
<keyword evidence="2" id="KW-1185">Reference proteome</keyword>
<protein>
    <submittedName>
        <fullName evidence="1">Uncharacterized protein</fullName>
    </submittedName>
</protein>
<evidence type="ECO:0000313" key="1">
    <source>
        <dbReference type="EMBL" id="CEG40851.1"/>
    </source>
</evidence>
<accession>A0A0N7L595</accession>
<dbReference type="GeneID" id="36406085"/>
<sequence length="74" mass="8129">MPSILTEVGYSLLKNADVDPKPSPLANRDGQRFVASGTLNSSLFIISMDLKLSAELRMVFIAFPRGQVLVKHLL</sequence>
<dbReference type="AlphaFoldDB" id="A0A0N7L595"/>
<evidence type="ECO:0000313" key="2">
    <source>
        <dbReference type="Proteomes" id="UP000054928"/>
    </source>
</evidence>